<keyword evidence="11 15" id="KW-1015">Disulfide bond</keyword>
<feature type="binding site" evidence="13">
    <location>
        <position position="143"/>
    </location>
    <ligand>
        <name>Zn(2+)</name>
        <dbReference type="ChEBI" id="CHEBI:29105"/>
        <label>2</label>
        <note>catalytic</note>
    </ligand>
</feature>
<dbReference type="AlphaFoldDB" id="A0A6P8FHA8"/>
<dbReference type="OrthoDB" id="406838at2759"/>
<feature type="repeat" description="Hemopexin" evidence="16">
    <location>
        <begin position="244"/>
        <end position="282"/>
    </location>
</feature>
<dbReference type="InterPro" id="IPR018486">
    <property type="entry name" value="Hemopexin_CS"/>
</dbReference>
<dbReference type="GO" id="GO:0030198">
    <property type="term" value="P:extracellular matrix organization"/>
    <property type="evidence" value="ECO:0007669"/>
    <property type="project" value="TreeGrafter"/>
</dbReference>
<dbReference type="Gene3D" id="2.110.10.10">
    <property type="entry name" value="Hemopexin-like domain"/>
    <property type="match status" value="2"/>
</dbReference>
<sequence length="384" mass="43184">MMRQPRCGVQDPFNNRTLKYRLLGHWKKNKLTYRIYNYAPDMGVAKTRAAIQRAFRYWSDVSLLTFQEVTQGPANIQISFHKRDGTCPVPFDGPGGVLAHAEAPDSGLVHFDISERWTEGSSRGANLRIVAAHEIGHALGLGHSQHRSALMGPVYTGYRDDFKLHPDDVLGIQALYGKPSSNPRVPSQSKPVSSSPNPCKASLDAILLGPYGKTYAFSGQHVWTVTALGYTAPTRISSLWKGLPGDLSAAVHSSRTNKSYFLKGGKVWRYTGFRLDRGFPRQLTGIPSDVDCAFYLNINKRLLFIKDSEYWQWDEFGSVDLKSYPKALSHLVKGLPSRPDAALTWTNGHIYVFKGDKYWRVNARLTIDKGYPLSKKERWMQCDN</sequence>
<feature type="binding site" evidence="14">
    <location>
        <position position="293"/>
    </location>
    <ligand>
        <name>Ca(2+)</name>
        <dbReference type="ChEBI" id="CHEBI:29108"/>
        <label>5</label>
    </ligand>
</feature>
<evidence type="ECO:0000256" key="5">
    <source>
        <dbReference type="ARBA" id="ARBA00022737"/>
    </source>
</evidence>
<dbReference type="GO" id="GO:0030574">
    <property type="term" value="P:collagen catabolic process"/>
    <property type="evidence" value="ECO:0007669"/>
    <property type="project" value="TreeGrafter"/>
</dbReference>
<feature type="binding site" evidence="14">
    <location>
        <position position="115"/>
    </location>
    <ligand>
        <name>Ca(2+)</name>
        <dbReference type="ChEBI" id="CHEBI:29108"/>
        <label>3</label>
    </ligand>
</feature>
<evidence type="ECO:0000313" key="19">
    <source>
        <dbReference type="Proteomes" id="UP000515152"/>
    </source>
</evidence>
<dbReference type="GO" id="GO:0005615">
    <property type="term" value="C:extracellular space"/>
    <property type="evidence" value="ECO:0007669"/>
    <property type="project" value="TreeGrafter"/>
</dbReference>
<dbReference type="PANTHER" id="PTHR10201">
    <property type="entry name" value="MATRIX METALLOPROTEINASE"/>
    <property type="match status" value="1"/>
</dbReference>
<dbReference type="CDD" id="cd04278">
    <property type="entry name" value="ZnMc_MMP"/>
    <property type="match status" value="1"/>
</dbReference>
<evidence type="ECO:0000256" key="8">
    <source>
        <dbReference type="ARBA" id="ARBA00022837"/>
    </source>
</evidence>
<keyword evidence="3 13" id="KW-0479">Metal-binding</keyword>
<feature type="binding site" evidence="14">
    <location>
        <position position="41"/>
    </location>
    <ligand>
        <name>Ca(2+)</name>
        <dbReference type="ChEBI" id="CHEBI:29108"/>
        <label>1</label>
    </ligand>
</feature>
<evidence type="ECO:0000256" key="17">
    <source>
        <dbReference type="SAM" id="MobiDB-lite"/>
    </source>
</evidence>
<dbReference type="PROSITE" id="PS00024">
    <property type="entry name" value="HEMOPEXIN"/>
    <property type="match status" value="1"/>
</dbReference>
<feature type="binding site" evidence="14">
    <location>
        <position position="92"/>
    </location>
    <ligand>
        <name>Ca(2+)</name>
        <dbReference type="ChEBI" id="CHEBI:29108"/>
        <label>3</label>
    </ligand>
</feature>
<keyword evidence="6" id="KW-0378">Hydrolase</keyword>
<evidence type="ECO:0000256" key="11">
    <source>
        <dbReference type="ARBA" id="ARBA00023157"/>
    </source>
</evidence>
<accession>A0A6P8FHA8</accession>
<feature type="region of interest" description="Disordered" evidence="17">
    <location>
        <begin position="177"/>
        <end position="198"/>
    </location>
</feature>
<feature type="binding site" evidence="14">
    <location>
        <position position="151"/>
    </location>
    <ligand>
        <name>Zn(2+)</name>
        <dbReference type="ChEBI" id="CHEBI:29105"/>
        <label>2</label>
        <note>catalytic</note>
    </ligand>
</feature>
<dbReference type="SUPFAM" id="SSF50923">
    <property type="entry name" value="Hemopexin-like domain"/>
    <property type="match status" value="1"/>
</dbReference>
<evidence type="ECO:0000256" key="9">
    <source>
        <dbReference type="ARBA" id="ARBA00023049"/>
    </source>
</evidence>
<comment type="cofactor">
    <cofactor evidence="14">
        <name>Ca(2+)</name>
        <dbReference type="ChEBI" id="CHEBI:29108"/>
    </cofactor>
    <text evidence="14">Can bind about 5 Ca(2+) ions per subunit.</text>
</comment>
<feature type="binding site" evidence="14">
    <location>
        <position position="110"/>
    </location>
    <ligand>
        <name>Zn(2+)</name>
        <dbReference type="ChEBI" id="CHEBI:29105"/>
        <label>1</label>
    </ligand>
</feature>
<evidence type="ECO:0000256" key="12">
    <source>
        <dbReference type="PIRSR" id="PIRSR001191-1"/>
    </source>
</evidence>
<dbReference type="PRINTS" id="PR00138">
    <property type="entry name" value="MATRIXIN"/>
</dbReference>
<dbReference type="InterPro" id="IPR001818">
    <property type="entry name" value="Pept_M10_metallopeptidase"/>
</dbReference>
<evidence type="ECO:0000256" key="16">
    <source>
        <dbReference type="PROSITE-ProRule" id="PRU01011"/>
    </source>
</evidence>
<feature type="binding site" description="in inhibited form" evidence="14">
    <location>
        <position position="7"/>
    </location>
    <ligand>
        <name>Zn(2+)</name>
        <dbReference type="ChEBI" id="CHEBI:29105"/>
        <label>2</label>
        <note>catalytic</note>
    </ligand>
</feature>
<feature type="disulfide bond" evidence="15">
    <location>
        <begin position="199"/>
        <end position="382"/>
    </location>
</feature>
<feature type="binding site" evidence="14">
    <location>
        <position position="340"/>
    </location>
    <ligand>
        <name>Ca(2+)</name>
        <dbReference type="ChEBI" id="CHEBI:29108"/>
        <label>4</label>
    </ligand>
</feature>
<evidence type="ECO:0000256" key="1">
    <source>
        <dbReference type="ARBA" id="ARBA00010370"/>
    </source>
</evidence>
<evidence type="ECO:0000313" key="20">
    <source>
        <dbReference type="RefSeq" id="XP_031422622.1"/>
    </source>
</evidence>
<dbReference type="InterPro" id="IPR000585">
    <property type="entry name" value="Hemopexin-like_dom"/>
</dbReference>
<keyword evidence="5" id="KW-0677">Repeat</keyword>
<dbReference type="PIRSF" id="PIRSF001191">
    <property type="entry name" value="Peptidase_M10A_matrix"/>
    <property type="match status" value="1"/>
</dbReference>
<evidence type="ECO:0000256" key="10">
    <source>
        <dbReference type="ARBA" id="ARBA00023145"/>
    </source>
</evidence>
<feature type="repeat" description="Hemopexin" evidence="16">
    <location>
        <begin position="196"/>
        <end position="243"/>
    </location>
</feature>
<dbReference type="InterPro" id="IPR021190">
    <property type="entry name" value="Pept_M10A"/>
</dbReference>
<evidence type="ECO:0000256" key="2">
    <source>
        <dbReference type="ARBA" id="ARBA00022670"/>
    </source>
</evidence>
<evidence type="ECO:0000259" key="18">
    <source>
        <dbReference type="SMART" id="SM00235"/>
    </source>
</evidence>
<dbReference type="GeneID" id="105894240"/>
<feature type="binding site" evidence="13">
    <location>
        <position position="133"/>
    </location>
    <ligand>
        <name>Zn(2+)</name>
        <dbReference type="ChEBI" id="CHEBI:29105"/>
        <label>2</label>
        <note>catalytic</note>
    </ligand>
</feature>
<feature type="binding site" evidence="14">
    <location>
        <position position="93"/>
    </location>
    <ligand>
        <name>Ca(2+)</name>
        <dbReference type="ChEBI" id="CHEBI:29108"/>
        <label>3</label>
    </ligand>
</feature>
<comment type="cofactor">
    <cofactor evidence="14">
        <name>Zn(2+)</name>
        <dbReference type="ChEBI" id="CHEBI:29105"/>
    </cofactor>
    <text evidence="14">Binds 2 Zn(2+) ions per subunit.</text>
</comment>
<gene>
    <name evidence="20" type="primary">LOC105894240</name>
</gene>
<dbReference type="RefSeq" id="XP_031422622.1">
    <property type="nucleotide sequence ID" value="XM_031566762.2"/>
</dbReference>
<feature type="binding site" evidence="14">
    <location>
        <position position="204"/>
    </location>
    <ligand>
        <name>Ca(2+)</name>
        <dbReference type="ChEBI" id="CHEBI:29108"/>
        <label>4</label>
    </ligand>
</feature>
<dbReference type="InterPro" id="IPR033739">
    <property type="entry name" value="M10A_MMP"/>
</dbReference>
<keyword evidence="19" id="KW-1185">Reference proteome</keyword>
<feature type="binding site" evidence="14">
    <location>
        <position position="115"/>
    </location>
    <ligand>
        <name>Ca(2+)</name>
        <dbReference type="ChEBI" id="CHEBI:29108"/>
        <label>1</label>
    </ligand>
</feature>
<feature type="binding site" evidence="14">
    <location>
        <position position="206"/>
    </location>
    <ligand>
        <name>Ca(2+)</name>
        <dbReference type="ChEBI" id="CHEBI:29108"/>
        <label>5</label>
    </ligand>
</feature>
<dbReference type="SMART" id="SM00120">
    <property type="entry name" value="HX"/>
    <property type="match status" value="4"/>
</dbReference>
<dbReference type="Pfam" id="PF00413">
    <property type="entry name" value="Peptidase_M10"/>
    <property type="match status" value="1"/>
</dbReference>
<feature type="repeat" description="Hemopexin" evidence="16">
    <location>
        <begin position="336"/>
        <end position="382"/>
    </location>
</feature>
<feature type="binding site" evidence="14">
    <location>
        <position position="112"/>
    </location>
    <ligand>
        <name>Ca(2+)</name>
        <dbReference type="ChEBI" id="CHEBI:29108"/>
        <label>3</label>
    </ligand>
</feature>
<dbReference type="InterPro" id="IPR036375">
    <property type="entry name" value="Hemopexin-like_dom_sf"/>
</dbReference>
<feature type="binding site" evidence="13">
    <location>
        <position position="137"/>
    </location>
    <ligand>
        <name>Zn(2+)</name>
        <dbReference type="ChEBI" id="CHEBI:29105"/>
        <label>2</label>
        <note>catalytic</note>
    </ligand>
</feature>
<dbReference type="InterPro" id="IPR018487">
    <property type="entry name" value="Hemopexin-like_repeat"/>
</dbReference>
<evidence type="ECO:0000256" key="15">
    <source>
        <dbReference type="PIRSR" id="PIRSR621190-3"/>
    </source>
</evidence>
<name>A0A6P8FHA8_CLUHA</name>
<dbReference type="GO" id="GO:0006508">
    <property type="term" value="P:proteolysis"/>
    <property type="evidence" value="ECO:0007669"/>
    <property type="project" value="UniProtKB-KW"/>
</dbReference>
<dbReference type="SMART" id="SM00235">
    <property type="entry name" value="ZnMc"/>
    <property type="match status" value="1"/>
</dbReference>
<proteinExistence type="inferred from homology"/>
<feature type="active site" evidence="12">
    <location>
        <position position="134"/>
    </location>
</feature>
<feature type="binding site" evidence="14">
    <location>
        <position position="100"/>
    </location>
    <ligand>
        <name>Zn(2+)</name>
        <dbReference type="ChEBI" id="CHEBI:29105"/>
        <label>1</label>
    </ligand>
</feature>
<dbReference type="Proteomes" id="UP000515152">
    <property type="component" value="Chromosome 4"/>
</dbReference>
<evidence type="ECO:0000256" key="3">
    <source>
        <dbReference type="ARBA" id="ARBA00022723"/>
    </source>
</evidence>
<comment type="similarity">
    <text evidence="1">Belongs to the peptidase M10A family.</text>
</comment>
<dbReference type="GO" id="GO:0004222">
    <property type="term" value="F:metalloendopeptidase activity"/>
    <property type="evidence" value="ECO:0007669"/>
    <property type="project" value="InterPro"/>
</dbReference>
<dbReference type="InterPro" id="IPR024079">
    <property type="entry name" value="MetalloPept_cat_dom_sf"/>
</dbReference>
<feature type="compositionally biased region" description="Low complexity" evidence="17">
    <location>
        <begin position="183"/>
        <end position="198"/>
    </location>
</feature>
<dbReference type="Gene3D" id="3.40.390.10">
    <property type="entry name" value="Collagenase (Catalytic Domain)"/>
    <property type="match status" value="1"/>
</dbReference>
<evidence type="ECO:0000256" key="4">
    <source>
        <dbReference type="ARBA" id="ARBA00022729"/>
    </source>
</evidence>
<evidence type="ECO:0000256" key="14">
    <source>
        <dbReference type="PIRSR" id="PIRSR621190-2"/>
    </source>
</evidence>
<dbReference type="FunFam" id="2.110.10.10:FF:000008">
    <property type="entry name" value="Matrix metallopeptidase 19"/>
    <property type="match status" value="1"/>
</dbReference>
<feature type="domain" description="Peptidase metallopeptidase" evidence="18">
    <location>
        <begin position="22"/>
        <end position="178"/>
    </location>
</feature>
<dbReference type="GO" id="GO:0031012">
    <property type="term" value="C:extracellular matrix"/>
    <property type="evidence" value="ECO:0007669"/>
    <property type="project" value="InterPro"/>
</dbReference>
<keyword evidence="7 13" id="KW-0862">Zinc</keyword>
<keyword evidence="9" id="KW-0482">Metalloprotease</keyword>
<evidence type="ECO:0000256" key="13">
    <source>
        <dbReference type="PIRSR" id="PIRSR001191-2"/>
    </source>
</evidence>
<dbReference type="PROSITE" id="PS51642">
    <property type="entry name" value="HEMOPEXIN_2"/>
    <property type="match status" value="4"/>
</dbReference>
<dbReference type="KEGG" id="char:105894240"/>
<dbReference type="CDD" id="cd00094">
    <property type="entry name" value="HX"/>
    <property type="match status" value="1"/>
</dbReference>
<evidence type="ECO:0000256" key="6">
    <source>
        <dbReference type="ARBA" id="ARBA00022801"/>
    </source>
</evidence>
<reference evidence="20" key="1">
    <citation type="submission" date="2025-08" db="UniProtKB">
        <authorList>
            <consortium name="RefSeq"/>
        </authorList>
    </citation>
    <scope>IDENTIFICATION</scope>
</reference>
<protein>
    <submittedName>
        <fullName evidence="20">Matrix metalloproteinase-19-like</fullName>
    </submittedName>
</protein>
<evidence type="ECO:0000256" key="7">
    <source>
        <dbReference type="ARBA" id="ARBA00022833"/>
    </source>
</evidence>
<dbReference type="PANTHER" id="PTHR10201:SF166">
    <property type="entry name" value="MATRIX METALLOPROTEINASE-19"/>
    <property type="match status" value="1"/>
</dbReference>
<dbReference type="Pfam" id="PF00045">
    <property type="entry name" value="Hemopexin"/>
    <property type="match status" value="2"/>
</dbReference>
<organism evidence="19 20">
    <name type="scientific">Clupea harengus</name>
    <name type="common">Atlantic herring</name>
    <dbReference type="NCBI Taxonomy" id="7950"/>
    <lineage>
        <taxon>Eukaryota</taxon>
        <taxon>Metazoa</taxon>
        <taxon>Chordata</taxon>
        <taxon>Craniata</taxon>
        <taxon>Vertebrata</taxon>
        <taxon>Euteleostomi</taxon>
        <taxon>Actinopterygii</taxon>
        <taxon>Neopterygii</taxon>
        <taxon>Teleostei</taxon>
        <taxon>Clupei</taxon>
        <taxon>Clupeiformes</taxon>
        <taxon>Clupeoidei</taxon>
        <taxon>Clupeidae</taxon>
        <taxon>Clupea</taxon>
    </lineage>
</organism>
<keyword evidence="4" id="KW-0732">Signal</keyword>
<dbReference type="InterPro" id="IPR006026">
    <property type="entry name" value="Peptidase_Metallo"/>
</dbReference>
<keyword evidence="8 14" id="KW-0106">Calcium</keyword>
<keyword evidence="10" id="KW-0865">Zymogen</keyword>
<feature type="binding site" evidence="14">
    <location>
        <position position="250"/>
    </location>
    <ligand>
        <name>Ca(2+)</name>
        <dbReference type="ChEBI" id="CHEBI:29108"/>
        <label>5</label>
    </ligand>
</feature>
<dbReference type="GO" id="GO:0008270">
    <property type="term" value="F:zinc ion binding"/>
    <property type="evidence" value="ECO:0007669"/>
    <property type="project" value="InterPro"/>
</dbReference>
<feature type="repeat" description="Hemopexin" evidence="16">
    <location>
        <begin position="287"/>
        <end position="335"/>
    </location>
</feature>
<dbReference type="SUPFAM" id="SSF55486">
    <property type="entry name" value="Metalloproteases ('zincins'), catalytic domain"/>
    <property type="match status" value="1"/>
</dbReference>
<keyword evidence="2" id="KW-0645">Protease</keyword>